<reference evidence="2" key="1">
    <citation type="submission" date="2016-07" db="EMBL/GenBank/DDBJ databases">
        <title>New class B carbapenemase carried by novel plasmid in Pseudomonas putida enviromental strain in eastern Amazonia.</title>
        <authorList>
            <person name="Souza C.O."/>
            <person name="Lima K.V."/>
            <person name="Brasiliense D.M."/>
            <person name="Perez-Chaparro P.J."/>
            <person name="Mamizuka E.M."/>
            <person name="Lima M.O."/>
            <person name="Lima L.N."/>
            <person name="McCulloch J.A."/>
        </authorList>
    </citation>
    <scope>NUCLEOTIDE SEQUENCE [LARGE SCALE GENOMIC DNA]</scope>
    <source>
        <strain evidence="2">IEC33019</strain>
    </source>
</reference>
<dbReference type="Gene3D" id="3.90.550.20">
    <property type="match status" value="1"/>
</dbReference>
<proteinExistence type="predicted"/>
<accession>A0A1B2F932</accession>
<dbReference type="InterPro" id="IPR029044">
    <property type="entry name" value="Nucleotide-diphossugar_trans"/>
</dbReference>
<dbReference type="InterPro" id="IPR007577">
    <property type="entry name" value="GlycoTrfase_DXD_sugar-bd_CS"/>
</dbReference>
<dbReference type="EMBL" id="CP016634">
    <property type="protein sequence ID" value="ANY88654.1"/>
    <property type="molecule type" value="Genomic_DNA"/>
</dbReference>
<dbReference type="SUPFAM" id="SSF53448">
    <property type="entry name" value="Nucleotide-diphospho-sugar transferases"/>
    <property type="match status" value="1"/>
</dbReference>
<dbReference type="Pfam" id="PF20178">
    <property type="entry name" value="ToxA_N"/>
    <property type="match status" value="1"/>
</dbReference>
<organism evidence="2">
    <name type="scientific">Pseudomonas putida</name>
    <name type="common">Arthrobacter siderocapsulatus</name>
    <dbReference type="NCBI Taxonomy" id="303"/>
    <lineage>
        <taxon>Bacteria</taxon>
        <taxon>Pseudomonadati</taxon>
        <taxon>Pseudomonadota</taxon>
        <taxon>Gammaproteobacteria</taxon>
        <taxon>Pseudomonadales</taxon>
        <taxon>Pseudomonadaceae</taxon>
        <taxon>Pseudomonas</taxon>
    </lineage>
</organism>
<dbReference type="AlphaFoldDB" id="A0A1B2F932"/>
<protein>
    <submittedName>
        <fullName evidence="2">Dermonecrotic toxin</fullName>
    </submittedName>
</protein>
<evidence type="ECO:0000313" key="2">
    <source>
        <dbReference type="EMBL" id="ANY88654.1"/>
    </source>
</evidence>
<evidence type="ECO:0000259" key="1">
    <source>
        <dbReference type="Pfam" id="PF20178"/>
    </source>
</evidence>
<gene>
    <name evidence="2" type="primary">toxA_1</name>
    <name evidence="2" type="ORF">IEC33019_3122</name>
</gene>
<dbReference type="InterPro" id="IPR046673">
    <property type="entry name" value="ToxA_N"/>
</dbReference>
<dbReference type="RefSeq" id="WP_070092414.1">
    <property type="nucleotide sequence ID" value="NZ_CP016634.1"/>
</dbReference>
<name>A0A1B2F932_PSEPU</name>
<dbReference type="Pfam" id="PF04488">
    <property type="entry name" value="Gly_transf_sug"/>
    <property type="match status" value="1"/>
</dbReference>
<sequence>MNPLSVNDAGVKYVRDHLSHFPRPDRAAAEAIRQWARGRGLSLDPDRCDVVVLHHQWRPGTGRVAVVAQKMTLTQAVLSNWQGESANDVIGSALGAPWAGAFPDTDRLTLVEQLDADKRHGIYNGLFQQTTPQKYTQSTHIQLPAEDFQHFIEHLDFHAAYRTMLDDYWASHQHSHRLSTKIAFIAACNKQVAEGSLSDAARRLVWRTAGLEHASPMPRTRMLNVYGYVSTDLPYLQDTSSGLTVLYIPGNSSPLREFANEGLMQDWFAEQCRDAAKRLALRQFFTLADTPDGLGYSGLDTALAGLGVYPELHRLDPDRPGFTRSGHWPAREYINYRADHYSPVLQGDLFAALTECQRQRSYDDADFIITSNDEVNKSRWREYLASAMNLLLPLTFVFPSLAPLLAAGGIAQFGLGLDQLLNARTQKQKAQGTADVVYGLFNALPLATRTLAKGAAMFRALSDDFIAPDVINGRWGYPLSPVSPPHLPAPDVAPYFHAPEPIAPLADGDQAISALVTRTPRYNGDFDQLSARIDGVRTDMAYNLERDVFTRLEHNDITPTGYVARVGSQDLVPVARGREATDSMRTASLRALGVDLPLPVDLPANPGADAAPIPKQVSCLWVGDKVIDSRLMANLASNAKRLRDSQYTLRLYLSNATPAVYAENQTLLAQYAPDLSVLPLEEQAFFRSFRQGSYYAQYQAALDGNGGVARNYASACDVLRYPMLYQEGGLYMDVDDYLLAPGEYPRVINGKPAGNPGEAIDTLALVTTGDGLLLAPPMANEKMSMYCLYNSSLIGSHPGNPTLLAISEEMRARYLAEPDFYDYRPTLAEDPAGFYRYAARLSHMTGPALLTDVVDQRLAPLKTLRQVMNLYGMPIDVGPFIDMGAYRNAIRQWLPLNRTARVGGFHSWARD</sequence>
<feature type="domain" description="Dermonecrotic toxin N-terminal" evidence="1">
    <location>
        <begin position="19"/>
        <end position="287"/>
    </location>
</feature>